<keyword evidence="8" id="KW-1185">Reference proteome</keyword>
<gene>
    <name evidence="6" type="ORF">C1SCF055_LOCUS2760</name>
</gene>
<evidence type="ECO:0000259" key="5">
    <source>
        <dbReference type="PROSITE" id="PS50800"/>
    </source>
</evidence>
<protein>
    <submittedName>
        <fullName evidence="7">SAP domain-containing protein</fullName>
    </submittedName>
</protein>
<feature type="domain" description="SAP" evidence="5">
    <location>
        <begin position="89"/>
        <end position="123"/>
    </location>
</feature>
<dbReference type="GO" id="GO:0016973">
    <property type="term" value="P:poly(A)+ mRNA export from nucleus"/>
    <property type="evidence" value="ECO:0007669"/>
    <property type="project" value="TreeGrafter"/>
</dbReference>
<feature type="compositionally biased region" description="Pro residues" evidence="3">
    <location>
        <begin position="1"/>
        <end position="17"/>
    </location>
</feature>
<dbReference type="OrthoDB" id="207211at2759"/>
<keyword evidence="1" id="KW-0597">Phosphoprotein</keyword>
<name>A0A9P1BJ30_9DINO</name>
<dbReference type="InterPro" id="IPR012340">
    <property type="entry name" value="NA-bd_OB-fold"/>
</dbReference>
<dbReference type="InterPro" id="IPR003034">
    <property type="entry name" value="SAP_dom"/>
</dbReference>
<dbReference type="GO" id="GO:0005634">
    <property type="term" value="C:nucleus"/>
    <property type="evidence" value="ECO:0007669"/>
    <property type="project" value="TreeGrafter"/>
</dbReference>
<dbReference type="InterPro" id="IPR052240">
    <property type="entry name" value="SAP_domain_ribonucleoprotein"/>
</dbReference>
<accession>A0A9P1BJ30</accession>
<feature type="region of interest" description="Disordered" evidence="3">
    <location>
        <begin position="1"/>
        <end position="28"/>
    </location>
</feature>
<evidence type="ECO:0000256" key="3">
    <source>
        <dbReference type="SAM" id="MobiDB-lite"/>
    </source>
</evidence>
<dbReference type="AlphaFoldDB" id="A0A9P1BJ30"/>
<reference evidence="6" key="1">
    <citation type="submission" date="2022-10" db="EMBL/GenBank/DDBJ databases">
        <authorList>
            <person name="Chen Y."/>
            <person name="Dougan E. K."/>
            <person name="Chan C."/>
            <person name="Rhodes N."/>
            <person name="Thang M."/>
        </authorList>
    </citation>
    <scope>NUCLEOTIDE SEQUENCE</scope>
</reference>
<dbReference type="EMBL" id="CAMXCT020000129">
    <property type="protein sequence ID" value="CAL1127724.1"/>
    <property type="molecule type" value="Genomic_DNA"/>
</dbReference>
<evidence type="ECO:0000313" key="7">
    <source>
        <dbReference type="EMBL" id="CAL4761661.1"/>
    </source>
</evidence>
<evidence type="ECO:0000313" key="8">
    <source>
        <dbReference type="Proteomes" id="UP001152797"/>
    </source>
</evidence>
<evidence type="ECO:0000256" key="2">
    <source>
        <dbReference type="ARBA" id="ARBA00046328"/>
    </source>
</evidence>
<dbReference type="SMART" id="SM00513">
    <property type="entry name" value="SAP"/>
    <property type="match status" value="2"/>
</dbReference>
<dbReference type="SUPFAM" id="SSF68906">
    <property type="entry name" value="SAP domain"/>
    <property type="match status" value="2"/>
</dbReference>
<feature type="domain" description="SAP" evidence="5">
    <location>
        <begin position="48"/>
        <end position="82"/>
    </location>
</feature>
<dbReference type="InterPro" id="IPR003029">
    <property type="entry name" value="S1_domain"/>
</dbReference>
<dbReference type="InterPro" id="IPR036361">
    <property type="entry name" value="SAP_dom_sf"/>
</dbReference>
<proteinExistence type="inferred from homology"/>
<reference evidence="7 8" key="2">
    <citation type="submission" date="2024-05" db="EMBL/GenBank/DDBJ databases">
        <authorList>
            <person name="Chen Y."/>
            <person name="Shah S."/>
            <person name="Dougan E. K."/>
            <person name="Thang M."/>
            <person name="Chan C."/>
        </authorList>
    </citation>
    <scope>NUCLEOTIDE SEQUENCE [LARGE SCALE GENOMIC DNA]</scope>
</reference>
<organism evidence="6">
    <name type="scientific">Cladocopium goreaui</name>
    <dbReference type="NCBI Taxonomy" id="2562237"/>
    <lineage>
        <taxon>Eukaryota</taxon>
        <taxon>Sar</taxon>
        <taxon>Alveolata</taxon>
        <taxon>Dinophyceae</taxon>
        <taxon>Suessiales</taxon>
        <taxon>Symbiodiniaceae</taxon>
        <taxon>Cladocopium</taxon>
    </lineage>
</organism>
<dbReference type="Pfam" id="PF02037">
    <property type="entry name" value="SAP"/>
    <property type="match status" value="2"/>
</dbReference>
<evidence type="ECO:0000256" key="1">
    <source>
        <dbReference type="ARBA" id="ARBA00022553"/>
    </source>
</evidence>
<dbReference type="PANTHER" id="PTHR46551:SF1">
    <property type="entry name" value="SAP DOMAIN-CONTAINING RIBONUCLEOPROTEIN"/>
    <property type="match status" value="1"/>
</dbReference>
<dbReference type="Proteomes" id="UP001152797">
    <property type="component" value="Unassembled WGS sequence"/>
</dbReference>
<comment type="caution">
    <text evidence="6">The sequence shown here is derived from an EMBL/GenBank/DDBJ whole genome shotgun (WGS) entry which is preliminary data.</text>
</comment>
<feature type="domain" description="S1 motif" evidence="4">
    <location>
        <begin position="161"/>
        <end position="231"/>
    </location>
</feature>
<dbReference type="PROSITE" id="PS50126">
    <property type="entry name" value="S1"/>
    <property type="match status" value="1"/>
</dbReference>
<dbReference type="Gene3D" id="1.10.720.30">
    <property type="entry name" value="SAP domain"/>
    <property type="match status" value="2"/>
</dbReference>
<dbReference type="EMBL" id="CAMXCT030000129">
    <property type="protein sequence ID" value="CAL4761661.1"/>
    <property type="molecule type" value="Genomic_DNA"/>
</dbReference>
<dbReference type="PROSITE" id="PS50800">
    <property type="entry name" value="SAP"/>
    <property type="match status" value="2"/>
</dbReference>
<dbReference type="EMBL" id="CAMXCT010000129">
    <property type="protein sequence ID" value="CAI3974349.1"/>
    <property type="molecule type" value="Genomic_DNA"/>
</dbReference>
<dbReference type="GO" id="GO:0003676">
    <property type="term" value="F:nucleic acid binding"/>
    <property type="evidence" value="ECO:0007669"/>
    <property type="project" value="InterPro"/>
</dbReference>
<dbReference type="Gene3D" id="2.40.50.140">
    <property type="entry name" value="Nucleic acid-binding proteins"/>
    <property type="match status" value="1"/>
</dbReference>
<evidence type="ECO:0000259" key="4">
    <source>
        <dbReference type="PROSITE" id="PS50126"/>
    </source>
</evidence>
<comment type="similarity">
    <text evidence="2">Belongs to the SAP domain-containing ribonucleoprotein family.</text>
</comment>
<sequence>MLAVPRRPPVPATPRPVPSRSARPPRPWGTTCAVPLLLSWLARAAESLQHLTVPMLKQQLRQRGLPVSGRKAELVRRLSAAPKDETEELTELTVVKLRQRLRERGLPVSGRKEELILRLSCQLRGGRSATPQRDEAGEELSLWTRQSPNCLEEEQFSLPTGKWLRGVVRSVMTYGVFVELELKGGSTLWGFIAPEKLKRQHQSWRGEEGNLKAYVKKDALKLAQELKVRVLPTSAMSLMGHVGCSWSPAFR</sequence>
<evidence type="ECO:0000313" key="6">
    <source>
        <dbReference type="EMBL" id="CAI3974349.1"/>
    </source>
</evidence>
<dbReference type="PANTHER" id="PTHR46551">
    <property type="entry name" value="SAP DOMAIN-CONTAINING RIBONUCLEOPROTEIN"/>
    <property type="match status" value="1"/>
</dbReference>